<organism evidence="3 4">
    <name type="scientific">Crassostrea virginica</name>
    <name type="common">Eastern oyster</name>
    <dbReference type="NCBI Taxonomy" id="6565"/>
    <lineage>
        <taxon>Eukaryota</taxon>
        <taxon>Metazoa</taxon>
        <taxon>Spiralia</taxon>
        <taxon>Lophotrochozoa</taxon>
        <taxon>Mollusca</taxon>
        <taxon>Bivalvia</taxon>
        <taxon>Autobranchia</taxon>
        <taxon>Pteriomorphia</taxon>
        <taxon>Ostreida</taxon>
        <taxon>Ostreoidea</taxon>
        <taxon>Ostreidae</taxon>
        <taxon>Crassostrea</taxon>
    </lineage>
</organism>
<reference evidence="4" key="1">
    <citation type="submission" date="2025-08" db="UniProtKB">
        <authorList>
            <consortium name="RefSeq"/>
        </authorList>
    </citation>
    <scope>IDENTIFICATION</scope>
    <source>
        <tissue evidence="4">Whole sample</tissue>
    </source>
</reference>
<evidence type="ECO:0000259" key="2">
    <source>
        <dbReference type="Pfam" id="PF20720"/>
    </source>
</evidence>
<dbReference type="InterPro" id="IPR049050">
    <property type="entry name" value="nSTAND3"/>
</dbReference>
<dbReference type="KEGG" id="cvn:111110674"/>
<keyword evidence="1" id="KW-0812">Transmembrane</keyword>
<dbReference type="InterPro" id="IPR027417">
    <property type="entry name" value="P-loop_NTPase"/>
</dbReference>
<keyword evidence="1" id="KW-1133">Transmembrane helix</keyword>
<keyword evidence="1" id="KW-0472">Membrane</keyword>
<feature type="domain" description="Novel STAND NTPase 3" evidence="2">
    <location>
        <begin position="171"/>
        <end position="315"/>
    </location>
</feature>
<accession>A0A8B8BI88</accession>
<dbReference type="SUPFAM" id="SSF52540">
    <property type="entry name" value="P-loop containing nucleoside triphosphate hydrolases"/>
    <property type="match status" value="1"/>
</dbReference>
<evidence type="ECO:0000313" key="3">
    <source>
        <dbReference type="Proteomes" id="UP000694844"/>
    </source>
</evidence>
<dbReference type="Pfam" id="PF20720">
    <property type="entry name" value="nSTAND3"/>
    <property type="match status" value="1"/>
</dbReference>
<feature type="transmembrane region" description="Helical" evidence="1">
    <location>
        <begin position="112"/>
        <end position="135"/>
    </location>
</feature>
<dbReference type="AlphaFoldDB" id="A0A8B8BI88"/>
<evidence type="ECO:0000256" key="1">
    <source>
        <dbReference type="SAM" id="Phobius"/>
    </source>
</evidence>
<dbReference type="Proteomes" id="UP000694844">
    <property type="component" value="Chromosome 8"/>
</dbReference>
<dbReference type="RefSeq" id="XP_022302983.1">
    <property type="nucleotide sequence ID" value="XM_022447275.1"/>
</dbReference>
<keyword evidence="3" id="KW-1185">Reference proteome</keyword>
<evidence type="ECO:0000313" key="4">
    <source>
        <dbReference type="RefSeq" id="XP_022302983.1"/>
    </source>
</evidence>
<protein>
    <submittedName>
        <fullName evidence="4">Uncharacterized protein LOC111110674 isoform X1</fullName>
    </submittedName>
</protein>
<name>A0A8B8BI88_CRAVI</name>
<proteinExistence type="predicted"/>
<sequence length="521" mass="60674">MFNVTKGSCPYENWTSVASASCVNPDHFHCLEDENGRIGWVCTEPIWVEKDRCPIYNVGAGKLDYVNCRKSRCPPYNYRSNEINGEYPCRYPLSMDSSTTIATDSKNLGNSLLPIFITIPIIIIVSILVVVLFYFHRRKWSQHSDGLPPESESIELINEDSEKSEKEKNISFEKAKHYLEEKTRVVITGVQGTGKTYLAESLVSDMVKNRRELREMWISNFSQLLEEQSKPARNVDLYILDDIFYELQLESEFDKNLKVVNEFMNNVVEKFMIITVPSYVWRKHITIFSQAGLEDVHIDLNERDSSEKRNIMKQLMSKHYIHPENARGLFTSENLFLGNASYKTIGFPAVISWICKKREEEAVERVLVNPLQRMSEEIEKLKQSKQIKYCSKYVILSYITFNDGVLDINDIDTTLLHFFTEIFFPGFHEYDLKQYVKDMLGEYLLEIRDGVYKIDLNIWSKLVFVSVAKENLQFAEKNYKNSPRHIINVKDCPKDMDEAYPECFIKVNRVEKLSLTGEELL</sequence>
<dbReference type="GeneID" id="111110674"/>
<dbReference type="OrthoDB" id="6199925at2759"/>
<gene>
    <name evidence="4" type="primary">LOC111110674</name>
</gene>
<dbReference type="Gene3D" id="3.40.50.300">
    <property type="entry name" value="P-loop containing nucleotide triphosphate hydrolases"/>
    <property type="match status" value="1"/>
</dbReference>